<evidence type="ECO:0008006" key="3">
    <source>
        <dbReference type="Google" id="ProtNLM"/>
    </source>
</evidence>
<dbReference type="CDD" id="cd06989">
    <property type="entry name" value="cupin_DRT102"/>
    <property type="match status" value="1"/>
</dbReference>
<protein>
    <recommendedName>
        <fullName evidence="3">Cupin 2 conserved barrel domain-containing protein</fullName>
    </recommendedName>
</protein>
<dbReference type="SUPFAM" id="SSF51182">
    <property type="entry name" value="RmlC-like cupins"/>
    <property type="match status" value="1"/>
</dbReference>
<reference evidence="1 2" key="1">
    <citation type="journal article" date="2014" name="Genome Announc.">
        <title>Draft Genome Sequence of Lysobacter capsici AZ78, a Bacterium Antagonistic to Plant-Pathogenic Oomycetes.</title>
        <authorList>
            <person name="Puopolo G."/>
            <person name="Sonego P."/>
            <person name="Engelen K."/>
            <person name="Pertot I."/>
        </authorList>
    </citation>
    <scope>NUCLEOTIDE SEQUENCE [LARGE SCALE GENOMIC DNA]</scope>
    <source>
        <strain evidence="1 2">AZ78</strain>
    </source>
</reference>
<comment type="caution">
    <text evidence="1">The sequence shown here is derived from an EMBL/GenBank/DDBJ whole genome shotgun (WGS) entry which is preliminary data.</text>
</comment>
<dbReference type="InterPro" id="IPR011051">
    <property type="entry name" value="RmlC_Cupin_sf"/>
</dbReference>
<dbReference type="EMBL" id="JAJA02000001">
    <property type="protein sequence ID" value="KWS05695.1"/>
    <property type="molecule type" value="Genomic_DNA"/>
</dbReference>
<evidence type="ECO:0000313" key="1">
    <source>
        <dbReference type="EMBL" id="KWS05695.1"/>
    </source>
</evidence>
<organism evidence="1 2">
    <name type="scientific">Lysobacter capsici AZ78</name>
    <dbReference type="NCBI Taxonomy" id="1444315"/>
    <lineage>
        <taxon>Bacteria</taxon>
        <taxon>Pseudomonadati</taxon>
        <taxon>Pseudomonadota</taxon>
        <taxon>Gammaproteobacteria</taxon>
        <taxon>Lysobacterales</taxon>
        <taxon>Lysobacteraceae</taxon>
        <taxon>Lysobacter</taxon>
    </lineage>
</organism>
<dbReference type="Pfam" id="PF14499">
    <property type="entry name" value="DUF4437"/>
    <property type="match status" value="1"/>
</dbReference>
<evidence type="ECO:0000313" key="2">
    <source>
        <dbReference type="Proteomes" id="UP000023435"/>
    </source>
</evidence>
<name>A0A108UAS0_9GAMM</name>
<dbReference type="AlphaFoldDB" id="A0A108UAS0"/>
<dbReference type="InterPro" id="IPR028013">
    <property type="entry name" value="DUF4437"/>
</dbReference>
<sequence>MALVGQAAEPGVVVLTPSEMKWSSQGGLALPGLEQAILIGDPTKPGPYTIRLKFPAGFKVAPHTHTDSREITILSGTWYTGYGEKVEAAALKKLPAGSFYTEPAGVPHYVEIREPTVIQVSGIGPSGRKFVGPGAPK</sequence>
<proteinExistence type="predicted"/>
<keyword evidence="2" id="KW-1185">Reference proteome</keyword>
<dbReference type="Proteomes" id="UP000023435">
    <property type="component" value="Unassembled WGS sequence"/>
</dbReference>
<dbReference type="InterPro" id="IPR014710">
    <property type="entry name" value="RmlC-like_jellyroll"/>
</dbReference>
<accession>A0A108UAS0</accession>
<dbReference type="Gene3D" id="2.60.120.10">
    <property type="entry name" value="Jelly Rolls"/>
    <property type="match status" value="1"/>
</dbReference>
<gene>
    <name evidence="1" type="ORF">AZ78_3247</name>
</gene>